<dbReference type="AlphaFoldDB" id="A0A066YXI3"/>
<dbReference type="Proteomes" id="UP000027178">
    <property type="component" value="Unassembled WGS sequence"/>
</dbReference>
<accession>A0A066YXI3</accession>
<comment type="caution">
    <text evidence="1">The sequence shown here is derived from an EMBL/GenBank/DDBJ whole genome shotgun (WGS) entry which is preliminary data.</text>
</comment>
<dbReference type="PATRIC" id="fig|1348663.4.peg.1983"/>
<evidence type="ECO:0000313" key="1">
    <source>
        <dbReference type="EMBL" id="KDN86238.1"/>
    </source>
</evidence>
<evidence type="ECO:0000313" key="2">
    <source>
        <dbReference type="Proteomes" id="UP000027178"/>
    </source>
</evidence>
<proteinExistence type="predicted"/>
<keyword evidence="2" id="KW-1185">Reference proteome</keyword>
<organism evidence="1 2">
    <name type="scientific">Kitasatospora cheerisanensis KCTC 2395</name>
    <dbReference type="NCBI Taxonomy" id="1348663"/>
    <lineage>
        <taxon>Bacteria</taxon>
        <taxon>Bacillati</taxon>
        <taxon>Actinomycetota</taxon>
        <taxon>Actinomycetes</taxon>
        <taxon>Kitasatosporales</taxon>
        <taxon>Streptomycetaceae</taxon>
        <taxon>Kitasatospora</taxon>
    </lineage>
</organism>
<reference evidence="1 2" key="1">
    <citation type="submission" date="2014-05" db="EMBL/GenBank/DDBJ databases">
        <title>Draft Genome Sequence of Kitasatospora cheerisanensis KCTC 2395.</title>
        <authorList>
            <person name="Nam D.H."/>
        </authorList>
    </citation>
    <scope>NUCLEOTIDE SEQUENCE [LARGE SCALE GENOMIC DNA]</scope>
    <source>
        <strain evidence="1 2">KCTC 2395</strain>
    </source>
</reference>
<gene>
    <name evidence="1" type="ORF">KCH_20550</name>
</gene>
<protein>
    <submittedName>
        <fullName evidence="1">Uncharacterized protein</fullName>
    </submittedName>
</protein>
<sequence>MGVRVIRLGVLRSVSGCVAAGVVRGVAGAVVVLVSSAVRVGDGVGETSADGDQVDVGAAPGTAGFAGAT</sequence>
<name>A0A066YXI3_9ACTN</name>
<dbReference type="HOGENOM" id="CLU_2770409_0_0_11"/>
<dbReference type="EMBL" id="JNBY01000073">
    <property type="protein sequence ID" value="KDN86238.1"/>
    <property type="molecule type" value="Genomic_DNA"/>
</dbReference>